<sequence>METNGLGHTMEDSITMGMDTWYRNLMTRECMQLHLMEGIQCMVVPSNKLAEEIDLSTYRGKTHSTIGDDQRGKK</sequence>
<dbReference type="EnsemblPlants" id="Bo03175s010.1">
    <property type="protein sequence ID" value="Bo03175s010.1"/>
    <property type="gene ID" value="Bo03175s010"/>
</dbReference>
<accession>A0A0D2ZWK3</accession>
<dbReference type="Proteomes" id="UP000032141">
    <property type="component" value="Unassembled WGS sequence"/>
</dbReference>
<proteinExistence type="predicted"/>
<evidence type="ECO:0000313" key="2">
    <source>
        <dbReference type="Proteomes" id="UP000032141"/>
    </source>
</evidence>
<protein>
    <submittedName>
        <fullName evidence="1">Uncharacterized protein</fullName>
    </submittedName>
</protein>
<name>A0A0D2ZWK3_BRAOL</name>
<dbReference type="Gramene" id="Bo03175s010.1">
    <property type="protein sequence ID" value="Bo03175s010.1"/>
    <property type="gene ID" value="Bo03175s010"/>
</dbReference>
<dbReference type="AlphaFoldDB" id="A0A0D2ZWK3"/>
<evidence type="ECO:0000313" key="1">
    <source>
        <dbReference type="EnsemblPlants" id="Bo03175s010.1"/>
    </source>
</evidence>
<reference evidence="1" key="1">
    <citation type="journal article" date="2014" name="Genome Biol.">
        <title>Transcriptome and methylome profiling reveals relics of genome dominance in the mesopolyploid Brassica oleracea.</title>
        <authorList>
            <person name="Parkin I.A."/>
            <person name="Koh C."/>
            <person name="Tang H."/>
            <person name="Robinson S.J."/>
            <person name="Kagale S."/>
            <person name="Clarke W.E."/>
            <person name="Town C.D."/>
            <person name="Nixon J."/>
            <person name="Krishnakumar V."/>
            <person name="Bidwell S.L."/>
            <person name="Denoeud F."/>
            <person name="Belcram H."/>
            <person name="Links M.G."/>
            <person name="Just J."/>
            <person name="Clarke C."/>
            <person name="Bender T."/>
            <person name="Huebert T."/>
            <person name="Mason A.S."/>
            <person name="Pires J.C."/>
            <person name="Barker G."/>
            <person name="Moore J."/>
            <person name="Walley P.G."/>
            <person name="Manoli S."/>
            <person name="Batley J."/>
            <person name="Edwards D."/>
            <person name="Nelson M.N."/>
            <person name="Wang X."/>
            <person name="Paterson A.H."/>
            <person name="King G."/>
            <person name="Bancroft I."/>
            <person name="Chalhoub B."/>
            <person name="Sharpe A.G."/>
        </authorList>
    </citation>
    <scope>NUCLEOTIDE SEQUENCE [LARGE SCALE GENOMIC DNA]</scope>
    <source>
        <strain evidence="1">cv. TO1000</strain>
    </source>
</reference>
<reference evidence="1" key="2">
    <citation type="submission" date="2015-06" db="UniProtKB">
        <authorList>
            <consortium name="EnsemblPlants"/>
        </authorList>
    </citation>
    <scope>IDENTIFICATION</scope>
</reference>
<organism evidence="1 2">
    <name type="scientific">Brassica oleracea var. oleracea</name>
    <dbReference type="NCBI Taxonomy" id="109376"/>
    <lineage>
        <taxon>Eukaryota</taxon>
        <taxon>Viridiplantae</taxon>
        <taxon>Streptophyta</taxon>
        <taxon>Embryophyta</taxon>
        <taxon>Tracheophyta</taxon>
        <taxon>Spermatophyta</taxon>
        <taxon>Magnoliopsida</taxon>
        <taxon>eudicotyledons</taxon>
        <taxon>Gunneridae</taxon>
        <taxon>Pentapetalae</taxon>
        <taxon>rosids</taxon>
        <taxon>malvids</taxon>
        <taxon>Brassicales</taxon>
        <taxon>Brassicaceae</taxon>
        <taxon>Brassiceae</taxon>
        <taxon>Brassica</taxon>
    </lineage>
</organism>
<dbReference type="HOGENOM" id="CLU_2691232_0_0_1"/>
<keyword evidence="2" id="KW-1185">Reference proteome</keyword>